<dbReference type="EMBL" id="AVOT02001120">
    <property type="protein sequence ID" value="MBW0465759.1"/>
    <property type="molecule type" value="Genomic_DNA"/>
</dbReference>
<protein>
    <submittedName>
        <fullName evidence="2">Uncharacterized protein</fullName>
    </submittedName>
</protein>
<evidence type="ECO:0000313" key="3">
    <source>
        <dbReference type="Proteomes" id="UP000765509"/>
    </source>
</evidence>
<evidence type="ECO:0000313" key="2">
    <source>
        <dbReference type="EMBL" id="MBW0465759.1"/>
    </source>
</evidence>
<dbReference type="Proteomes" id="UP000765509">
    <property type="component" value="Unassembled WGS sequence"/>
</dbReference>
<name>A0A9Q3GFX2_9BASI</name>
<keyword evidence="3" id="KW-1185">Reference proteome</keyword>
<dbReference type="AlphaFoldDB" id="A0A9Q3GFX2"/>
<comment type="caution">
    <text evidence="2">The sequence shown here is derived from an EMBL/GenBank/DDBJ whole genome shotgun (WGS) entry which is preliminary data.</text>
</comment>
<proteinExistence type="predicted"/>
<evidence type="ECO:0000256" key="1">
    <source>
        <dbReference type="SAM" id="MobiDB-lite"/>
    </source>
</evidence>
<accession>A0A9Q3GFX2</accession>
<feature type="region of interest" description="Disordered" evidence="1">
    <location>
        <begin position="32"/>
        <end position="51"/>
    </location>
</feature>
<organism evidence="2 3">
    <name type="scientific">Austropuccinia psidii MF-1</name>
    <dbReference type="NCBI Taxonomy" id="1389203"/>
    <lineage>
        <taxon>Eukaryota</taxon>
        <taxon>Fungi</taxon>
        <taxon>Dikarya</taxon>
        <taxon>Basidiomycota</taxon>
        <taxon>Pucciniomycotina</taxon>
        <taxon>Pucciniomycetes</taxon>
        <taxon>Pucciniales</taxon>
        <taxon>Sphaerophragmiaceae</taxon>
        <taxon>Austropuccinia</taxon>
    </lineage>
</organism>
<gene>
    <name evidence="2" type="ORF">O181_005474</name>
</gene>
<reference evidence="2" key="1">
    <citation type="submission" date="2021-03" db="EMBL/GenBank/DDBJ databases">
        <title>Draft genome sequence of rust myrtle Austropuccinia psidii MF-1, a brazilian biotype.</title>
        <authorList>
            <person name="Quecine M.C."/>
            <person name="Pachon D.M.R."/>
            <person name="Bonatelli M.L."/>
            <person name="Correr F.H."/>
            <person name="Franceschini L.M."/>
            <person name="Leite T.F."/>
            <person name="Margarido G.R.A."/>
            <person name="Almeida C.A."/>
            <person name="Ferrarezi J.A."/>
            <person name="Labate C.A."/>
        </authorList>
    </citation>
    <scope>NUCLEOTIDE SEQUENCE</scope>
    <source>
        <strain evidence="2">MF-1</strain>
    </source>
</reference>
<sequence>MERDAKIHGKKTKSIQFSPETTWDETIERILRPQKPSPSPTPKTFVTSTPGTFPRGSRFVKGYILPHQLRNMKLSQDETTMPPPIYAFTTPYSSTPAPLTILTLLRLLRQPPLCHLPPAAYHPYVHILDP</sequence>